<protein>
    <submittedName>
        <fullName evidence="1">Uncharacterized protein</fullName>
    </submittedName>
</protein>
<reference evidence="1 2" key="1">
    <citation type="journal article" date="2016" name="Sci. Rep.">
        <title>Metabolic traits of an uncultured archaeal lineage -MSBL1- from brine pools of the Red Sea.</title>
        <authorList>
            <person name="Mwirichia R."/>
            <person name="Alam I."/>
            <person name="Rashid M."/>
            <person name="Vinu M."/>
            <person name="Ba-Alawi W."/>
            <person name="Anthony Kamau A."/>
            <person name="Kamanda Ngugi D."/>
            <person name="Goker M."/>
            <person name="Klenk H.P."/>
            <person name="Bajic V."/>
            <person name="Stingl U."/>
        </authorList>
    </citation>
    <scope>NUCLEOTIDE SEQUENCE [LARGE SCALE GENOMIC DNA]</scope>
    <source>
        <strain evidence="1">SCGC-AAA259E19</strain>
    </source>
</reference>
<proteinExistence type="predicted"/>
<accession>A0A133UCY8</accession>
<organism evidence="1 2">
    <name type="scientific">candidate division MSBL1 archaeon SCGC-AAA259E19</name>
    <dbReference type="NCBI Taxonomy" id="1698264"/>
    <lineage>
        <taxon>Archaea</taxon>
        <taxon>Methanobacteriati</taxon>
        <taxon>Methanobacteriota</taxon>
        <taxon>candidate division MSBL1</taxon>
    </lineage>
</organism>
<comment type="caution">
    <text evidence="1">The sequence shown here is derived from an EMBL/GenBank/DDBJ whole genome shotgun (WGS) entry which is preliminary data.</text>
</comment>
<dbReference type="EMBL" id="LHXO01000193">
    <property type="protein sequence ID" value="KXA92037.1"/>
    <property type="molecule type" value="Genomic_DNA"/>
</dbReference>
<sequence>MVKEFVDNDNGYLAWIRNNPTGFVINAERNPSKRYLKLHKATCGTITSGKRENWTRTQYMKICSQTKEELANWAERKLAGKLDPCRICNP</sequence>
<keyword evidence="2" id="KW-1185">Reference proteome</keyword>
<gene>
    <name evidence="1" type="ORF">AKJ65_08150</name>
</gene>
<evidence type="ECO:0000313" key="2">
    <source>
        <dbReference type="Proteomes" id="UP000070284"/>
    </source>
</evidence>
<dbReference type="Proteomes" id="UP000070284">
    <property type="component" value="Unassembled WGS sequence"/>
</dbReference>
<name>A0A133UCY8_9EURY</name>
<evidence type="ECO:0000313" key="1">
    <source>
        <dbReference type="EMBL" id="KXA92037.1"/>
    </source>
</evidence>
<dbReference type="AlphaFoldDB" id="A0A133UCY8"/>